<organism evidence="2 3">
    <name type="scientific">Rubripirellula amarantea</name>
    <dbReference type="NCBI Taxonomy" id="2527999"/>
    <lineage>
        <taxon>Bacteria</taxon>
        <taxon>Pseudomonadati</taxon>
        <taxon>Planctomycetota</taxon>
        <taxon>Planctomycetia</taxon>
        <taxon>Pirellulales</taxon>
        <taxon>Pirellulaceae</taxon>
        <taxon>Rubripirellula</taxon>
    </lineage>
</organism>
<keyword evidence="1" id="KW-1133">Transmembrane helix</keyword>
<accession>A0A5C5WRP3</accession>
<reference evidence="2 3" key="1">
    <citation type="submission" date="2019-02" db="EMBL/GenBank/DDBJ databases">
        <title>Deep-cultivation of Planctomycetes and their phenomic and genomic characterization uncovers novel biology.</title>
        <authorList>
            <person name="Wiegand S."/>
            <person name="Jogler M."/>
            <person name="Boedeker C."/>
            <person name="Pinto D."/>
            <person name="Vollmers J."/>
            <person name="Rivas-Marin E."/>
            <person name="Kohn T."/>
            <person name="Peeters S.H."/>
            <person name="Heuer A."/>
            <person name="Rast P."/>
            <person name="Oberbeckmann S."/>
            <person name="Bunk B."/>
            <person name="Jeske O."/>
            <person name="Meyerdierks A."/>
            <person name="Storesund J.E."/>
            <person name="Kallscheuer N."/>
            <person name="Luecker S."/>
            <person name="Lage O.M."/>
            <person name="Pohl T."/>
            <person name="Merkel B.J."/>
            <person name="Hornburger P."/>
            <person name="Mueller R.-W."/>
            <person name="Bruemmer F."/>
            <person name="Labrenz M."/>
            <person name="Spormann A.M."/>
            <person name="Op Den Camp H."/>
            <person name="Overmann J."/>
            <person name="Amann R."/>
            <person name="Jetten M.S.M."/>
            <person name="Mascher T."/>
            <person name="Medema M.H."/>
            <person name="Devos D.P."/>
            <person name="Kaster A.-K."/>
            <person name="Ovreas L."/>
            <person name="Rohde M."/>
            <person name="Galperin M.Y."/>
            <person name="Jogler C."/>
        </authorList>
    </citation>
    <scope>NUCLEOTIDE SEQUENCE [LARGE SCALE GENOMIC DNA]</scope>
    <source>
        <strain evidence="2 3">Pla22</strain>
    </source>
</reference>
<protein>
    <submittedName>
        <fullName evidence="2">Uncharacterized protein</fullName>
    </submittedName>
</protein>
<comment type="caution">
    <text evidence="2">The sequence shown here is derived from an EMBL/GenBank/DDBJ whole genome shotgun (WGS) entry which is preliminary data.</text>
</comment>
<dbReference type="Pfam" id="PF07963">
    <property type="entry name" value="N_methyl"/>
    <property type="match status" value="1"/>
</dbReference>
<keyword evidence="1" id="KW-0812">Transmembrane</keyword>
<keyword evidence="1" id="KW-0472">Membrane</keyword>
<dbReference type="EMBL" id="SJPI01000001">
    <property type="protein sequence ID" value="TWT52713.1"/>
    <property type="molecule type" value="Genomic_DNA"/>
</dbReference>
<sequence length="191" mass="20607">MVISVPKNANRRSAFTLIELVISAVLTSIMMTALLSVLWASLRQSNELKSADSDQASMTILAEQIRRDIQNARGFDVTSTGFLIHGFLGSDSQSGLPNLTPATVRYEVIPVNGRGVLYRREMPFNPITSGAVRVGVAMIDLQPLTDVVVDGDTVLPPETGGLSPMPSALRLSLISQNGRLLISEVIQHHAD</sequence>
<dbReference type="Proteomes" id="UP000316598">
    <property type="component" value="Unassembled WGS sequence"/>
</dbReference>
<dbReference type="InterPro" id="IPR012902">
    <property type="entry name" value="N_methyl_site"/>
</dbReference>
<gene>
    <name evidence="2" type="ORF">Pla22_03390</name>
</gene>
<name>A0A5C5WRP3_9BACT</name>
<dbReference type="AlphaFoldDB" id="A0A5C5WRP3"/>
<evidence type="ECO:0000313" key="3">
    <source>
        <dbReference type="Proteomes" id="UP000316598"/>
    </source>
</evidence>
<proteinExistence type="predicted"/>
<feature type="transmembrane region" description="Helical" evidence="1">
    <location>
        <begin position="20"/>
        <end position="40"/>
    </location>
</feature>
<keyword evidence="3" id="KW-1185">Reference proteome</keyword>
<dbReference type="OrthoDB" id="274606at2"/>
<dbReference type="RefSeq" id="WP_146513041.1">
    <property type="nucleotide sequence ID" value="NZ_SJPI01000001.1"/>
</dbReference>
<evidence type="ECO:0000313" key="2">
    <source>
        <dbReference type="EMBL" id="TWT52713.1"/>
    </source>
</evidence>
<evidence type="ECO:0000256" key="1">
    <source>
        <dbReference type="SAM" id="Phobius"/>
    </source>
</evidence>